<name>A0ABT2FIZ5_9GAMM</name>
<accession>A0ABT2FIZ5</accession>
<keyword evidence="5" id="KW-1185">Reference proteome</keyword>
<protein>
    <recommendedName>
        <fullName evidence="2">histidine kinase</fullName>
        <ecNumber evidence="2">2.7.13.3</ecNumber>
    </recommendedName>
</protein>
<dbReference type="PRINTS" id="PR00344">
    <property type="entry name" value="BCTRLSENSOR"/>
</dbReference>
<evidence type="ECO:0000313" key="5">
    <source>
        <dbReference type="Proteomes" id="UP001201549"/>
    </source>
</evidence>
<evidence type="ECO:0000256" key="1">
    <source>
        <dbReference type="ARBA" id="ARBA00000085"/>
    </source>
</evidence>
<dbReference type="Gene3D" id="3.30.565.10">
    <property type="entry name" value="Histidine kinase-like ATPase, C-terminal domain"/>
    <property type="match status" value="1"/>
</dbReference>
<comment type="catalytic activity">
    <reaction evidence="1">
        <text>ATP + protein L-histidine = ADP + protein N-phospho-L-histidine.</text>
        <dbReference type="EC" id="2.7.13.3"/>
    </reaction>
</comment>
<dbReference type="PANTHER" id="PTHR43065">
    <property type="entry name" value="SENSOR HISTIDINE KINASE"/>
    <property type="match status" value="1"/>
</dbReference>
<dbReference type="GO" id="GO:0005524">
    <property type="term" value="F:ATP binding"/>
    <property type="evidence" value="ECO:0007669"/>
    <property type="project" value="UniProtKB-KW"/>
</dbReference>
<proteinExistence type="predicted"/>
<sequence>MQLNQVFMNLLVNAAQAIEHNGDIYISMKCHEQGVRVAIRDTGSGIEPRHLDKIFDPFFTTKPVGSGTGLGLSLSYSIVQKHQGQIAVTSERGKGTEFTITLPMLTEQQVAEKEQQARNAAPHLAE</sequence>
<reference evidence="5" key="2">
    <citation type="submission" date="2023-07" db="EMBL/GenBank/DDBJ databases">
        <title>Shewanella mangrovi sp. nov., an acetaldehyde- degrading bacterium isolated from mangrove sediment.</title>
        <authorList>
            <person name="Liu Y."/>
        </authorList>
    </citation>
    <scope>NUCLEOTIDE SEQUENCE [LARGE SCALE GENOMIC DNA]</scope>
    <source>
        <strain evidence="5">C32</strain>
    </source>
</reference>
<organism evidence="4 5">
    <name type="scientific">Shewanella electrica</name>
    <dbReference type="NCBI Taxonomy" id="515560"/>
    <lineage>
        <taxon>Bacteria</taxon>
        <taxon>Pseudomonadati</taxon>
        <taxon>Pseudomonadota</taxon>
        <taxon>Gammaproteobacteria</taxon>
        <taxon>Alteromonadales</taxon>
        <taxon>Shewanellaceae</taxon>
        <taxon>Shewanella</taxon>
    </lineage>
</organism>
<dbReference type="InterPro" id="IPR004358">
    <property type="entry name" value="Sig_transdc_His_kin-like_C"/>
</dbReference>
<dbReference type="Pfam" id="PF02518">
    <property type="entry name" value="HATPase_c"/>
    <property type="match status" value="1"/>
</dbReference>
<dbReference type="SMART" id="SM00387">
    <property type="entry name" value="HATPase_c"/>
    <property type="match status" value="1"/>
</dbReference>
<feature type="domain" description="Histidine kinase" evidence="3">
    <location>
        <begin position="1"/>
        <end position="106"/>
    </location>
</feature>
<evidence type="ECO:0000256" key="2">
    <source>
        <dbReference type="ARBA" id="ARBA00012438"/>
    </source>
</evidence>
<dbReference type="EMBL" id="JAKOGG010000003">
    <property type="protein sequence ID" value="MCS4555966.1"/>
    <property type="molecule type" value="Genomic_DNA"/>
</dbReference>
<evidence type="ECO:0000313" key="4">
    <source>
        <dbReference type="EMBL" id="MCS4555966.1"/>
    </source>
</evidence>
<comment type="caution">
    <text evidence="4">The sequence shown here is derived from an EMBL/GenBank/DDBJ whole genome shotgun (WGS) entry which is preliminary data.</text>
</comment>
<keyword evidence="4" id="KW-0067">ATP-binding</keyword>
<dbReference type="PROSITE" id="PS50109">
    <property type="entry name" value="HIS_KIN"/>
    <property type="match status" value="1"/>
</dbReference>
<keyword evidence="4" id="KW-0547">Nucleotide-binding</keyword>
<dbReference type="InterPro" id="IPR036890">
    <property type="entry name" value="HATPase_C_sf"/>
</dbReference>
<dbReference type="PANTHER" id="PTHR43065:SF50">
    <property type="entry name" value="HISTIDINE KINASE"/>
    <property type="match status" value="1"/>
</dbReference>
<dbReference type="InterPro" id="IPR003594">
    <property type="entry name" value="HATPase_dom"/>
</dbReference>
<dbReference type="EC" id="2.7.13.3" evidence="2"/>
<dbReference type="SUPFAM" id="SSF55874">
    <property type="entry name" value="ATPase domain of HSP90 chaperone/DNA topoisomerase II/histidine kinase"/>
    <property type="match status" value="1"/>
</dbReference>
<evidence type="ECO:0000259" key="3">
    <source>
        <dbReference type="PROSITE" id="PS50109"/>
    </source>
</evidence>
<reference evidence="4 5" key="1">
    <citation type="submission" date="2022-02" db="EMBL/GenBank/DDBJ databases">
        <authorList>
            <person name="Zhuang L."/>
        </authorList>
    </citation>
    <scope>NUCLEOTIDE SEQUENCE [LARGE SCALE GENOMIC DNA]</scope>
    <source>
        <strain evidence="4 5">C32</strain>
    </source>
</reference>
<dbReference type="Proteomes" id="UP001201549">
    <property type="component" value="Unassembled WGS sequence"/>
</dbReference>
<gene>
    <name evidence="4" type="ORF">L9G74_05895</name>
</gene>
<dbReference type="InterPro" id="IPR005467">
    <property type="entry name" value="His_kinase_dom"/>
</dbReference>